<name>A0A0R3NDK7_9BRAD</name>
<dbReference type="InterPro" id="IPR005064">
    <property type="entry name" value="BUG"/>
</dbReference>
<gene>
    <name evidence="3" type="ORF">CQ14_38465</name>
</gene>
<dbReference type="AlphaFoldDB" id="A0A0R3NDK7"/>
<dbReference type="Pfam" id="PF03401">
    <property type="entry name" value="TctC"/>
    <property type="match status" value="1"/>
</dbReference>
<protein>
    <submittedName>
        <fullName evidence="3">ABC transporter substrate-binding protein</fullName>
    </submittedName>
</protein>
<accession>A0A0R3NDK7</accession>
<proteinExistence type="inferred from homology"/>
<sequence>MFRQVLRYVFRHVRNFALFAIAAASLLGAGSAQAAFPERPITLIVPWAAGGGTDAVARQIAHMLERDLQQPVNVVNRTGGSGVVGHQAIASAAPDGYTFGLITLEINLMHWVGLTDLTFEKYTPLALVNQDPAAIHVKADAPYKDVKELFAHIKANPNKVVASGTGQGGSWHVALAGLMQADGVSPGSIRWVPSTGAATALTDLAAGGVDFVACSMPEAEALIKAGRVRSLVFFSPKRAPNFPDVPTTEEATGHKWHKGVWRGFAAPKGLPQEIATQYETAIKKIWDSAEFKEFMNRRGFDMIYLGSADFAAFMKADNEDNGQALKSLGLAK</sequence>
<comment type="caution">
    <text evidence="3">The sequence shown here is derived from an EMBL/GenBank/DDBJ whole genome shotgun (WGS) entry which is preliminary data.</text>
</comment>
<dbReference type="PIRSF" id="PIRSF017082">
    <property type="entry name" value="YflP"/>
    <property type="match status" value="1"/>
</dbReference>
<dbReference type="PANTHER" id="PTHR42928:SF5">
    <property type="entry name" value="BLR1237 PROTEIN"/>
    <property type="match status" value="1"/>
</dbReference>
<evidence type="ECO:0000313" key="3">
    <source>
        <dbReference type="EMBL" id="KRR28157.1"/>
    </source>
</evidence>
<reference evidence="3 4" key="1">
    <citation type="submission" date="2014-03" db="EMBL/GenBank/DDBJ databases">
        <title>Bradyrhizobium valentinum sp. nov., isolated from effective nodules of Lupinus mariae-josephae, a lupine endemic of basic-lime soils in Eastern Spain.</title>
        <authorList>
            <person name="Duran D."/>
            <person name="Rey L."/>
            <person name="Navarro A."/>
            <person name="Busquets A."/>
            <person name="Imperial J."/>
            <person name="Ruiz-Argueso T."/>
        </authorList>
    </citation>
    <scope>NUCLEOTIDE SEQUENCE [LARGE SCALE GENOMIC DNA]</scope>
    <source>
        <strain evidence="3 4">CCBAU 23086</strain>
    </source>
</reference>
<organism evidence="3 4">
    <name type="scientific">Bradyrhizobium lablabi</name>
    <dbReference type="NCBI Taxonomy" id="722472"/>
    <lineage>
        <taxon>Bacteria</taxon>
        <taxon>Pseudomonadati</taxon>
        <taxon>Pseudomonadota</taxon>
        <taxon>Alphaproteobacteria</taxon>
        <taxon>Hyphomicrobiales</taxon>
        <taxon>Nitrobacteraceae</taxon>
        <taxon>Bradyrhizobium</taxon>
    </lineage>
</organism>
<dbReference type="CDD" id="cd07012">
    <property type="entry name" value="PBP2_Bug_TTT"/>
    <property type="match status" value="1"/>
</dbReference>
<dbReference type="RefSeq" id="WP_057856054.1">
    <property type="nucleotide sequence ID" value="NZ_LLYB01000030.1"/>
</dbReference>
<keyword evidence="2" id="KW-0732">Signal</keyword>
<evidence type="ECO:0000256" key="2">
    <source>
        <dbReference type="SAM" id="SignalP"/>
    </source>
</evidence>
<dbReference type="Gene3D" id="3.40.190.150">
    <property type="entry name" value="Bordetella uptake gene, domain 1"/>
    <property type="match status" value="1"/>
</dbReference>
<dbReference type="Gene3D" id="3.40.190.10">
    <property type="entry name" value="Periplasmic binding protein-like II"/>
    <property type="match status" value="1"/>
</dbReference>
<feature type="chain" id="PRO_5006445202" evidence="2">
    <location>
        <begin position="35"/>
        <end position="332"/>
    </location>
</feature>
<evidence type="ECO:0000256" key="1">
    <source>
        <dbReference type="ARBA" id="ARBA00006987"/>
    </source>
</evidence>
<dbReference type="InterPro" id="IPR042100">
    <property type="entry name" value="Bug_dom1"/>
</dbReference>
<feature type="signal peptide" evidence="2">
    <location>
        <begin position="1"/>
        <end position="34"/>
    </location>
</feature>
<dbReference type="OrthoDB" id="8443386at2"/>
<dbReference type="PANTHER" id="PTHR42928">
    <property type="entry name" value="TRICARBOXYLATE-BINDING PROTEIN"/>
    <property type="match status" value="1"/>
</dbReference>
<dbReference type="EMBL" id="LLYB01000030">
    <property type="protein sequence ID" value="KRR28157.1"/>
    <property type="molecule type" value="Genomic_DNA"/>
</dbReference>
<dbReference type="Proteomes" id="UP000051660">
    <property type="component" value="Unassembled WGS sequence"/>
</dbReference>
<dbReference type="SUPFAM" id="SSF53850">
    <property type="entry name" value="Periplasmic binding protein-like II"/>
    <property type="match status" value="1"/>
</dbReference>
<evidence type="ECO:0000313" key="4">
    <source>
        <dbReference type="Proteomes" id="UP000051660"/>
    </source>
</evidence>
<comment type="similarity">
    <text evidence="1">Belongs to the UPF0065 (bug) family.</text>
</comment>